<dbReference type="InParanoid" id="A0A1B7N7C6"/>
<evidence type="ECO:0000313" key="3">
    <source>
        <dbReference type="Proteomes" id="UP000092154"/>
    </source>
</evidence>
<proteinExistence type="predicted"/>
<feature type="signal peptide" evidence="1">
    <location>
        <begin position="1"/>
        <end position="19"/>
    </location>
</feature>
<keyword evidence="1" id="KW-0732">Signal</keyword>
<keyword evidence="3" id="KW-1185">Reference proteome</keyword>
<dbReference type="AlphaFoldDB" id="A0A1B7N7C6"/>
<evidence type="ECO:0000256" key="1">
    <source>
        <dbReference type="SAM" id="SignalP"/>
    </source>
</evidence>
<accession>A0A1B7N7C6</accession>
<gene>
    <name evidence="2" type="ORF">K503DRAFT_583274</name>
</gene>
<reference evidence="2 3" key="1">
    <citation type="submission" date="2016-06" db="EMBL/GenBank/DDBJ databases">
        <title>Comparative genomics of the ectomycorrhizal sister species Rhizopogon vinicolor and Rhizopogon vesiculosus (Basidiomycota: Boletales) reveals a divergence of the mating type B locus.</title>
        <authorList>
            <consortium name="DOE Joint Genome Institute"/>
            <person name="Mujic A.B."/>
            <person name="Kuo A."/>
            <person name="Tritt A."/>
            <person name="Lipzen A."/>
            <person name="Chen C."/>
            <person name="Johnson J."/>
            <person name="Sharma A."/>
            <person name="Barry K."/>
            <person name="Grigoriev I.V."/>
            <person name="Spatafora J.W."/>
        </authorList>
    </citation>
    <scope>NUCLEOTIDE SEQUENCE [LARGE SCALE GENOMIC DNA]</scope>
    <source>
        <strain evidence="2 3">AM-OR11-026</strain>
    </source>
</reference>
<evidence type="ECO:0000313" key="2">
    <source>
        <dbReference type="EMBL" id="OAX40765.1"/>
    </source>
</evidence>
<feature type="chain" id="PRO_5008597851" evidence="1">
    <location>
        <begin position="20"/>
        <end position="85"/>
    </location>
</feature>
<organism evidence="2 3">
    <name type="scientific">Rhizopogon vinicolor AM-OR11-026</name>
    <dbReference type="NCBI Taxonomy" id="1314800"/>
    <lineage>
        <taxon>Eukaryota</taxon>
        <taxon>Fungi</taxon>
        <taxon>Dikarya</taxon>
        <taxon>Basidiomycota</taxon>
        <taxon>Agaricomycotina</taxon>
        <taxon>Agaricomycetes</taxon>
        <taxon>Agaricomycetidae</taxon>
        <taxon>Boletales</taxon>
        <taxon>Suillineae</taxon>
        <taxon>Rhizopogonaceae</taxon>
        <taxon>Rhizopogon</taxon>
    </lineage>
</organism>
<dbReference type="EMBL" id="KV448201">
    <property type="protein sequence ID" value="OAX40765.1"/>
    <property type="molecule type" value="Genomic_DNA"/>
</dbReference>
<sequence length="85" mass="9137">MKFIALTTMIAFVAVMAGANNTPIGHPCAQTNSFECGHLASYKNGIAFVFWCGSQNTVIDYTDCDCDTCCVDSGSVAYAYCTKKE</sequence>
<name>A0A1B7N7C6_9AGAM</name>
<dbReference type="Proteomes" id="UP000092154">
    <property type="component" value="Unassembled WGS sequence"/>
</dbReference>
<protein>
    <submittedName>
        <fullName evidence="2">Uncharacterized protein</fullName>
    </submittedName>
</protein>
<dbReference type="OrthoDB" id="2674445at2759"/>